<keyword evidence="11" id="KW-0407">Ion channel</keyword>
<feature type="transmembrane region" description="Helical" evidence="13">
    <location>
        <begin position="70"/>
        <end position="94"/>
    </location>
</feature>
<keyword evidence="15" id="KW-1185">Reference proteome</keyword>
<evidence type="ECO:0000313" key="15">
    <source>
        <dbReference type="Proteomes" id="UP001523565"/>
    </source>
</evidence>
<name>A0ABT1EH00_9FIRM</name>
<dbReference type="RefSeq" id="WP_262068861.1">
    <property type="nucleotide sequence ID" value="NZ_JAMXOC010000008.1"/>
</dbReference>
<reference evidence="14 15" key="1">
    <citation type="journal article" date="2022" name="Genome Biol. Evol.">
        <title>Host diet, physiology and behaviors set the stage for Lachnospiraceae cladogenesis.</title>
        <authorList>
            <person name="Vera-Ponce De Leon A."/>
            <person name="Schneider M."/>
            <person name="Jahnes B.C."/>
            <person name="Sadowski V."/>
            <person name="Camuy-Velez L.A."/>
            <person name="Duan J."/>
            <person name="Sabree Z.L."/>
        </authorList>
    </citation>
    <scope>NUCLEOTIDE SEQUENCE [LARGE SCALE GENOMIC DNA]</scope>
    <source>
        <strain evidence="14 15">PAL227</strain>
    </source>
</reference>
<evidence type="ECO:0000256" key="1">
    <source>
        <dbReference type="ARBA" id="ARBA00004141"/>
    </source>
</evidence>
<evidence type="ECO:0000256" key="7">
    <source>
        <dbReference type="ARBA" id="ARBA00022958"/>
    </source>
</evidence>
<dbReference type="InterPro" id="IPR010617">
    <property type="entry name" value="TMEM175-like"/>
</dbReference>
<feature type="transmembrane region" description="Helical" evidence="13">
    <location>
        <begin position="148"/>
        <end position="181"/>
    </location>
</feature>
<evidence type="ECO:0000256" key="3">
    <source>
        <dbReference type="ARBA" id="ARBA00022448"/>
    </source>
</evidence>
<evidence type="ECO:0000256" key="6">
    <source>
        <dbReference type="ARBA" id="ARBA00022826"/>
    </source>
</evidence>
<comment type="similarity">
    <text evidence="2">Belongs to the TMEM175 family.</text>
</comment>
<evidence type="ECO:0000256" key="5">
    <source>
        <dbReference type="ARBA" id="ARBA00022692"/>
    </source>
</evidence>
<evidence type="ECO:0000256" key="8">
    <source>
        <dbReference type="ARBA" id="ARBA00022989"/>
    </source>
</evidence>
<comment type="subcellular location">
    <subcellularLocation>
        <location evidence="1">Membrane</location>
        <topology evidence="1">Multi-pass membrane protein</topology>
    </subcellularLocation>
</comment>
<evidence type="ECO:0000256" key="9">
    <source>
        <dbReference type="ARBA" id="ARBA00023065"/>
    </source>
</evidence>
<dbReference type="Pfam" id="PF06736">
    <property type="entry name" value="TMEM175"/>
    <property type="match status" value="1"/>
</dbReference>
<dbReference type="PANTHER" id="PTHR31462:SF5">
    <property type="entry name" value="ENDOSOMAL_LYSOSOMAL PROTON CHANNEL TMEM175"/>
    <property type="match status" value="1"/>
</dbReference>
<comment type="catalytic activity">
    <reaction evidence="12">
        <text>K(+)(in) = K(+)(out)</text>
        <dbReference type="Rhea" id="RHEA:29463"/>
        <dbReference type="ChEBI" id="CHEBI:29103"/>
    </reaction>
</comment>
<dbReference type="EMBL" id="JAMZFV010000008">
    <property type="protein sequence ID" value="MCP1109980.1"/>
    <property type="molecule type" value="Genomic_DNA"/>
</dbReference>
<feature type="transmembrane region" description="Helical" evidence="13">
    <location>
        <begin position="41"/>
        <end position="58"/>
    </location>
</feature>
<feature type="transmembrane region" description="Helical" evidence="13">
    <location>
        <begin position="12"/>
        <end position="29"/>
    </location>
</feature>
<evidence type="ECO:0000256" key="13">
    <source>
        <dbReference type="SAM" id="Phobius"/>
    </source>
</evidence>
<dbReference type="Proteomes" id="UP001523565">
    <property type="component" value="Unassembled WGS sequence"/>
</dbReference>
<evidence type="ECO:0000256" key="12">
    <source>
        <dbReference type="ARBA" id="ARBA00034430"/>
    </source>
</evidence>
<keyword evidence="3" id="KW-0813">Transport</keyword>
<keyword evidence="7" id="KW-0630">Potassium</keyword>
<keyword evidence="6" id="KW-0631">Potassium channel</keyword>
<evidence type="ECO:0000256" key="11">
    <source>
        <dbReference type="ARBA" id="ARBA00023303"/>
    </source>
</evidence>
<evidence type="ECO:0000256" key="2">
    <source>
        <dbReference type="ARBA" id="ARBA00006920"/>
    </source>
</evidence>
<organism evidence="14 15">
    <name type="scientific">Ohessyouella blattaphilus</name>
    <dbReference type="NCBI Taxonomy" id="2949333"/>
    <lineage>
        <taxon>Bacteria</taxon>
        <taxon>Bacillati</taxon>
        <taxon>Bacillota</taxon>
        <taxon>Clostridia</taxon>
        <taxon>Lachnospirales</taxon>
        <taxon>Lachnospiraceae</taxon>
        <taxon>Ohessyouella</taxon>
    </lineage>
</organism>
<keyword evidence="8 13" id="KW-1133">Transmembrane helix</keyword>
<keyword evidence="4" id="KW-0633">Potassium transport</keyword>
<keyword evidence="5 13" id="KW-0812">Transmembrane</keyword>
<evidence type="ECO:0000256" key="4">
    <source>
        <dbReference type="ARBA" id="ARBA00022538"/>
    </source>
</evidence>
<evidence type="ECO:0000313" key="14">
    <source>
        <dbReference type="EMBL" id="MCP1109980.1"/>
    </source>
</evidence>
<keyword evidence="10 13" id="KW-0472">Membrane</keyword>
<dbReference type="PANTHER" id="PTHR31462">
    <property type="entry name" value="ENDOSOMAL/LYSOSOMAL POTASSIUM CHANNEL TMEM175"/>
    <property type="match status" value="1"/>
</dbReference>
<protein>
    <submittedName>
        <fullName evidence="14">TMEM175 family protein</fullName>
    </submittedName>
</protein>
<comment type="caution">
    <text evidence="14">The sequence shown here is derived from an EMBL/GenBank/DDBJ whole genome shotgun (WGS) entry which is preliminary data.</text>
</comment>
<keyword evidence="9" id="KW-0406">Ion transport</keyword>
<evidence type="ECO:0000256" key="10">
    <source>
        <dbReference type="ARBA" id="ARBA00023136"/>
    </source>
</evidence>
<feature type="transmembrane region" description="Helical" evidence="13">
    <location>
        <begin position="106"/>
        <end position="127"/>
    </location>
</feature>
<gene>
    <name evidence="14" type="ORF">NK118_06925</name>
</gene>
<proteinExistence type="inferred from homology"/>
<accession>A0ABT1EH00</accession>
<sequence>MTKSRIEAFTDAVIAIVMTILVLELHIPVGDSFSAFAGMEHQFIIYLISFCVLAIYWNNHHHLFQLVKRVDGLVLWANNFLILALSILPFATSWVSDHPLSLAPQVIYGCVILLADFAYLLLGRALVRANSQTPQLKALFTGYKKLYLSIGLNIFALVVGYFVHPVLIIVLDAFVLLLWVIPERIIEKTIDQPKE</sequence>